<keyword evidence="3" id="KW-1185">Reference proteome</keyword>
<keyword evidence="1" id="KW-0472">Membrane</keyword>
<dbReference type="EMBL" id="QUNO01000001">
    <property type="protein sequence ID" value="REH55591.1"/>
    <property type="molecule type" value="Genomic_DNA"/>
</dbReference>
<evidence type="ECO:0000256" key="1">
    <source>
        <dbReference type="SAM" id="Phobius"/>
    </source>
</evidence>
<dbReference type="RefSeq" id="WP_116172478.1">
    <property type="nucleotide sequence ID" value="NZ_CP144375.1"/>
</dbReference>
<gene>
    <name evidence="2" type="ORF">BCF44_101615</name>
</gene>
<dbReference type="AlphaFoldDB" id="A0A3E0IAF9"/>
<comment type="caution">
    <text evidence="2">The sequence shown here is derived from an EMBL/GenBank/DDBJ whole genome shotgun (WGS) entry which is preliminary data.</text>
</comment>
<name>A0A3E0IAF9_9PSEU</name>
<reference evidence="2 3" key="1">
    <citation type="submission" date="2018-08" db="EMBL/GenBank/DDBJ databases">
        <title>Genomic Encyclopedia of Archaeal and Bacterial Type Strains, Phase II (KMG-II): from individual species to whole genera.</title>
        <authorList>
            <person name="Goeker M."/>
        </authorList>
    </citation>
    <scope>NUCLEOTIDE SEQUENCE [LARGE SCALE GENOMIC DNA]</scope>
    <source>
        <strain evidence="2 3">DSM 45791</strain>
    </source>
</reference>
<evidence type="ECO:0000313" key="3">
    <source>
        <dbReference type="Proteomes" id="UP000256269"/>
    </source>
</evidence>
<feature type="transmembrane region" description="Helical" evidence="1">
    <location>
        <begin position="52"/>
        <end position="85"/>
    </location>
</feature>
<keyword evidence="1" id="KW-1133">Transmembrane helix</keyword>
<protein>
    <submittedName>
        <fullName evidence="2">Uncharacterized protein</fullName>
    </submittedName>
</protein>
<organism evidence="2 3">
    <name type="scientific">Kutzneria buriramensis</name>
    <dbReference type="NCBI Taxonomy" id="1045776"/>
    <lineage>
        <taxon>Bacteria</taxon>
        <taxon>Bacillati</taxon>
        <taxon>Actinomycetota</taxon>
        <taxon>Actinomycetes</taxon>
        <taxon>Pseudonocardiales</taxon>
        <taxon>Pseudonocardiaceae</taxon>
        <taxon>Kutzneria</taxon>
    </lineage>
</organism>
<sequence length="102" mass="10436">MEFIAVIIALASLVAAAGYDGYLFVLGSAASRRAGGAPIAQWVRARWPQAGIVTVAALLALLMATGNVFLEIIAIIVAVGAGGTALRGLQDARRQLNSGSDQ</sequence>
<keyword evidence="1" id="KW-0812">Transmembrane</keyword>
<accession>A0A3E0IAF9</accession>
<evidence type="ECO:0000313" key="2">
    <source>
        <dbReference type="EMBL" id="REH55591.1"/>
    </source>
</evidence>
<dbReference type="Proteomes" id="UP000256269">
    <property type="component" value="Unassembled WGS sequence"/>
</dbReference>
<proteinExistence type="predicted"/>